<evidence type="ECO:0000313" key="3">
    <source>
        <dbReference type="EMBL" id="OUZ39903.1"/>
    </source>
</evidence>
<dbReference type="PROSITE" id="PS51782">
    <property type="entry name" value="LYSM"/>
    <property type="match status" value="1"/>
</dbReference>
<keyword evidence="1" id="KW-0472">Membrane</keyword>
<accession>A0ABX3ZK44</accession>
<dbReference type="Proteomes" id="UP000196594">
    <property type="component" value="Unassembled WGS sequence"/>
</dbReference>
<dbReference type="GO" id="GO:0051301">
    <property type="term" value="P:cell division"/>
    <property type="evidence" value="ECO:0007669"/>
    <property type="project" value="UniProtKB-KW"/>
</dbReference>
<evidence type="ECO:0000259" key="2">
    <source>
        <dbReference type="PROSITE" id="PS51782"/>
    </source>
</evidence>
<feature type="domain" description="LysM" evidence="2">
    <location>
        <begin position="35"/>
        <end position="84"/>
    </location>
</feature>
<proteinExistence type="predicted"/>
<dbReference type="InterPro" id="IPR036779">
    <property type="entry name" value="LysM_dom_sf"/>
</dbReference>
<dbReference type="Pfam" id="PF01476">
    <property type="entry name" value="LysM"/>
    <property type="match status" value="1"/>
</dbReference>
<dbReference type="SUPFAM" id="SSF54106">
    <property type="entry name" value="LysM domain"/>
    <property type="match status" value="1"/>
</dbReference>
<comment type="caution">
    <text evidence="3">The sequence shown here is derived from an EMBL/GenBank/DDBJ whole genome shotgun (WGS) entry which is preliminary data.</text>
</comment>
<gene>
    <name evidence="3" type="ORF">CBM15_05180</name>
</gene>
<dbReference type="RefSeq" id="WP_087616024.1">
    <property type="nucleotide sequence ID" value="NZ_JAFBEY010000001.1"/>
</dbReference>
<keyword evidence="1" id="KW-0812">Transmembrane</keyword>
<dbReference type="CDD" id="cd00118">
    <property type="entry name" value="LysM"/>
    <property type="match status" value="1"/>
</dbReference>
<organism evidence="3 4">
    <name type="scientific">Solibacillus kalamii</name>
    <dbReference type="NCBI Taxonomy" id="1748298"/>
    <lineage>
        <taxon>Bacteria</taxon>
        <taxon>Bacillati</taxon>
        <taxon>Bacillota</taxon>
        <taxon>Bacilli</taxon>
        <taxon>Bacillales</taxon>
        <taxon>Caryophanaceae</taxon>
        <taxon>Solibacillus</taxon>
    </lineage>
</organism>
<evidence type="ECO:0000256" key="1">
    <source>
        <dbReference type="SAM" id="Phobius"/>
    </source>
</evidence>
<feature type="transmembrane region" description="Helical" evidence="1">
    <location>
        <begin position="6"/>
        <end position="26"/>
    </location>
</feature>
<dbReference type="InterPro" id="IPR018392">
    <property type="entry name" value="LysM"/>
</dbReference>
<sequence>MKKTKLNGFTSMFLLFSVLMIALFMMQDDKIELYEHVSIEHGDTLWSLAEQYRGKMAKHDWIDEVKKENGLLDEKVVLGQVLVVPVEKDSQYIAQLNDSTDMQSIKVVRGNNDKN</sequence>
<dbReference type="EMBL" id="NHNT01000002">
    <property type="protein sequence ID" value="OUZ39903.1"/>
    <property type="molecule type" value="Genomic_DNA"/>
</dbReference>
<keyword evidence="4" id="KW-1185">Reference proteome</keyword>
<dbReference type="Gene3D" id="3.10.350.10">
    <property type="entry name" value="LysM domain"/>
    <property type="match status" value="1"/>
</dbReference>
<keyword evidence="1" id="KW-1133">Transmembrane helix</keyword>
<keyword evidence="3" id="KW-0132">Cell division</keyword>
<name>A0ABX3ZK44_9BACL</name>
<reference evidence="3 4" key="1">
    <citation type="journal article" date="2017" name="Int. J. Syst. Evol. Microbiol.">
        <title>Solibacillus kalamii sp. nov., isolated from a high-efficiency particulate arrestance filter system used in the International Space Station.</title>
        <authorList>
            <person name="Checinska Sielaff A."/>
            <person name="Kumar R.M."/>
            <person name="Pal D."/>
            <person name="Mayilraj S."/>
            <person name="Venkateswaran K."/>
        </authorList>
    </citation>
    <scope>NUCLEOTIDE SEQUENCE [LARGE SCALE GENOMIC DNA]</scope>
    <source>
        <strain evidence="3 4">ISSFR-015</strain>
    </source>
</reference>
<keyword evidence="3" id="KW-0131">Cell cycle</keyword>
<protein>
    <submittedName>
        <fullName evidence="3">Cell division suppressor protein YneA</fullName>
    </submittedName>
</protein>
<evidence type="ECO:0000313" key="4">
    <source>
        <dbReference type="Proteomes" id="UP000196594"/>
    </source>
</evidence>